<dbReference type="Proteomes" id="UP000261284">
    <property type="component" value="Unassembled WGS sequence"/>
</dbReference>
<gene>
    <name evidence="2" type="ORF">DXN05_00620</name>
</gene>
<accession>A0A3E1NRW3</accession>
<dbReference type="InterPro" id="IPR050261">
    <property type="entry name" value="FrsA_esterase"/>
</dbReference>
<dbReference type="PANTHER" id="PTHR22946:SF0">
    <property type="entry name" value="DIENELACTONE HYDROLASE DOMAIN-CONTAINING PROTEIN"/>
    <property type="match status" value="1"/>
</dbReference>
<dbReference type="InterPro" id="IPR029058">
    <property type="entry name" value="AB_hydrolase_fold"/>
</dbReference>
<dbReference type="AlphaFoldDB" id="A0A3E1NRW3"/>
<feature type="domain" description="Dienelactone hydrolase" evidence="1">
    <location>
        <begin position="26"/>
        <end position="244"/>
    </location>
</feature>
<evidence type="ECO:0000313" key="2">
    <source>
        <dbReference type="EMBL" id="RFM30584.1"/>
    </source>
</evidence>
<proteinExistence type="predicted"/>
<protein>
    <submittedName>
        <fullName evidence="2">Dienelactone hydrolase family protein</fullName>
    </submittedName>
</protein>
<dbReference type="SUPFAM" id="SSF53474">
    <property type="entry name" value="alpha/beta-Hydrolases"/>
    <property type="match status" value="1"/>
</dbReference>
<keyword evidence="2" id="KW-0378">Hydrolase</keyword>
<evidence type="ECO:0000259" key="1">
    <source>
        <dbReference type="Pfam" id="PF01738"/>
    </source>
</evidence>
<reference evidence="2 3" key="1">
    <citation type="submission" date="2018-08" db="EMBL/GenBank/DDBJ databases">
        <title>Chitinophagaceae sp. K23C18032701, a novel bacterium isolated from forest soil.</title>
        <authorList>
            <person name="Wang C."/>
        </authorList>
    </citation>
    <scope>NUCLEOTIDE SEQUENCE [LARGE SCALE GENOMIC DNA]</scope>
    <source>
        <strain evidence="2 3">K23C18032701</strain>
    </source>
</reference>
<dbReference type="OrthoDB" id="9787933at2"/>
<keyword evidence="3" id="KW-1185">Reference proteome</keyword>
<evidence type="ECO:0000313" key="3">
    <source>
        <dbReference type="Proteomes" id="UP000261284"/>
    </source>
</evidence>
<name>A0A3E1NRW3_9BACT</name>
<dbReference type="InterPro" id="IPR002925">
    <property type="entry name" value="Dienelactn_hydro"/>
</dbReference>
<dbReference type="EMBL" id="QTJU01000001">
    <property type="protein sequence ID" value="RFM30584.1"/>
    <property type="molecule type" value="Genomic_DNA"/>
</dbReference>
<sequence length="247" mass="26510">MITATLSFPSFSQGKSVQYQSGTTQLEGYFAKAAGAKAPGVLILHAWMGLTDHEKTTANRLAKAGYHALAADVYGIGVHPSSPAEAGKLAGMYKSNFQEYQNRIKAGIDELVKLGADPNKIVVIGYCFGGTGAIEAARGALPVKGIISFHGGLGKDSVRANEPIVPKVLVLHGADDKYESPKEIATFQQEMRDGHADWQMVYFSGAVHAFTDPAAGNDNSKGSAYNATADRRSWEYMMTFLKEVFGR</sequence>
<dbReference type="PANTHER" id="PTHR22946">
    <property type="entry name" value="DIENELACTONE HYDROLASE DOMAIN-CONTAINING PROTEIN-RELATED"/>
    <property type="match status" value="1"/>
</dbReference>
<dbReference type="Pfam" id="PF01738">
    <property type="entry name" value="DLH"/>
    <property type="match status" value="1"/>
</dbReference>
<organism evidence="2 3">
    <name type="scientific">Deminuibacter soli</name>
    <dbReference type="NCBI Taxonomy" id="2291815"/>
    <lineage>
        <taxon>Bacteria</taxon>
        <taxon>Pseudomonadati</taxon>
        <taxon>Bacteroidota</taxon>
        <taxon>Chitinophagia</taxon>
        <taxon>Chitinophagales</taxon>
        <taxon>Chitinophagaceae</taxon>
        <taxon>Deminuibacter</taxon>
    </lineage>
</organism>
<dbReference type="GO" id="GO:0016787">
    <property type="term" value="F:hydrolase activity"/>
    <property type="evidence" value="ECO:0007669"/>
    <property type="project" value="UniProtKB-KW"/>
</dbReference>
<comment type="caution">
    <text evidence="2">The sequence shown here is derived from an EMBL/GenBank/DDBJ whole genome shotgun (WGS) entry which is preliminary data.</text>
</comment>
<dbReference type="Gene3D" id="3.40.50.1820">
    <property type="entry name" value="alpha/beta hydrolase"/>
    <property type="match status" value="1"/>
</dbReference>